<accession>A0A0K1QC92</accession>
<name>A0A0K1QC92_9BACT</name>
<sequence>MALGSRASRARDAAAVFGFETPPTTRYTGCTRLRRLGLSRCRRACMRGGDVHGRALRAANRATAPDTRQ</sequence>
<proteinExistence type="predicted"/>
<dbReference type="EMBL" id="CP012333">
    <property type="protein sequence ID" value="AKV03401.1"/>
    <property type="molecule type" value="Genomic_DNA"/>
</dbReference>
<evidence type="ECO:0000313" key="2">
    <source>
        <dbReference type="Proteomes" id="UP000064967"/>
    </source>
</evidence>
<reference evidence="1 2" key="1">
    <citation type="submission" date="2015-08" db="EMBL/GenBank/DDBJ databases">
        <authorList>
            <person name="Babu N.S."/>
            <person name="Beckwith C.J."/>
            <person name="Beseler K.G."/>
            <person name="Brison A."/>
            <person name="Carone J.V."/>
            <person name="Caskin T.P."/>
            <person name="Diamond M."/>
            <person name="Durham M.E."/>
            <person name="Foxe J.M."/>
            <person name="Go M."/>
            <person name="Henderson B.A."/>
            <person name="Jones I.B."/>
            <person name="McGettigan J.A."/>
            <person name="Micheletti S.J."/>
            <person name="Nasrallah M.E."/>
            <person name="Ortiz D."/>
            <person name="Piller C.R."/>
            <person name="Privatt S.R."/>
            <person name="Schneider S.L."/>
            <person name="Sharp S."/>
            <person name="Smith T.C."/>
            <person name="Stanton J.D."/>
            <person name="Ullery H.E."/>
            <person name="Wilson R.J."/>
            <person name="Serrano M.G."/>
            <person name="Buck G."/>
            <person name="Lee V."/>
            <person name="Wang Y."/>
            <person name="Carvalho R."/>
            <person name="Voegtly L."/>
            <person name="Shi R."/>
            <person name="Duckworth R."/>
            <person name="Johnson A."/>
            <person name="Loviza R."/>
            <person name="Walstead R."/>
            <person name="Shah Z."/>
            <person name="Kiflezghi M."/>
            <person name="Wade K."/>
            <person name="Ball S.L."/>
            <person name="Bradley K.W."/>
            <person name="Asai D.J."/>
            <person name="Bowman C.A."/>
            <person name="Russell D.A."/>
            <person name="Pope W.H."/>
            <person name="Jacobs-Sera D."/>
            <person name="Hendrix R.W."/>
            <person name="Hatfull G.F."/>
        </authorList>
    </citation>
    <scope>NUCLEOTIDE SEQUENCE [LARGE SCALE GENOMIC DNA]</scope>
    <source>
        <strain evidence="1 2">DSM 27648</strain>
    </source>
</reference>
<evidence type="ECO:0000313" key="1">
    <source>
        <dbReference type="EMBL" id="AKV03401.1"/>
    </source>
</evidence>
<dbReference type="KEGG" id="llu:AKJ09_10064"/>
<dbReference type="AlphaFoldDB" id="A0A0K1QC92"/>
<gene>
    <name evidence="1" type="ORF">AKJ09_10064</name>
</gene>
<protein>
    <submittedName>
        <fullName evidence="1">Uncharacterized protein</fullName>
    </submittedName>
</protein>
<keyword evidence="2" id="KW-1185">Reference proteome</keyword>
<dbReference type="STRING" id="1391654.AKJ09_10064"/>
<dbReference type="Proteomes" id="UP000064967">
    <property type="component" value="Chromosome"/>
</dbReference>
<organism evidence="1 2">
    <name type="scientific">Labilithrix luteola</name>
    <dbReference type="NCBI Taxonomy" id="1391654"/>
    <lineage>
        <taxon>Bacteria</taxon>
        <taxon>Pseudomonadati</taxon>
        <taxon>Myxococcota</taxon>
        <taxon>Polyangia</taxon>
        <taxon>Polyangiales</taxon>
        <taxon>Labilitrichaceae</taxon>
        <taxon>Labilithrix</taxon>
    </lineage>
</organism>